<dbReference type="AlphaFoldDB" id="A0A151HYL2"/>
<protein>
    <submittedName>
        <fullName evidence="2">Uncharacterized protein</fullName>
    </submittedName>
</protein>
<feature type="region of interest" description="Disordered" evidence="1">
    <location>
        <begin position="308"/>
        <end position="328"/>
    </location>
</feature>
<evidence type="ECO:0000313" key="3">
    <source>
        <dbReference type="Proteomes" id="UP000078540"/>
    </source>
</evidence>
<feature type="region of interest" description="Disordered" evidence="1">
    <location>
        <begin position="620"/>
        <end position="639"/>
    </location>
</feature>
<feature type="region of interest" description="Disordered" evidence="1">
    <location>
        <begin position="200"/>
        <end position="226"/>
    </location>
</feature>
<organism evidence="2 3">
    <name type="scientific">Atta colombica</name>
    <dbReference type="NCBI Taxonomy" id="520822"/>
    <lineage>
        <taxon>Eukaryota</taxon>
        <taxon>Metazoa</taxon>
        <taxon>Ecdysozoa</taxon>
        <taxon>Arthropoda</taxon>
        <taxon>Hexapoda</taxon>
        <taxon>Insecta</taxon>
        <taxon>Pterygota</taxon>
        <taxon>Neoptera</taxon>
        <taxon>Endopterygota</taxon>
        <taxon>Hymenoptera</taxon>
        <taxon>Apocrita</taxon>
        <taxon>Aculeata</taxon>
        <taxon>Formicoidea</taxon>
        <taxon>Formicidae</taxon>
        <taxon>Myrmicinae</taxon>
        <taxon>Atta</taxon>
    </lineage>
</organism>
<feature type="compositionally biased region" description="Basic and acidic residues" evidence="1">
    <location>
        <begin position="93"/>
        <end position="104"/>
    </location>
</feature>
<feature type="compositionally biased region" description="Low complexity" evidence="1">
    <location>
        <begin position="403"/>
        <end position="414"/>
    </location>
</feature>
<dbReference type="KEGG" id="acoc:108692457"/>
<dbReference type="STRING" id="520822.A0A151HYL2"/>
<feature type="compositionally biased region" description="Polar residues" evidence="1">
    <location>
        <begin position="308"/>
        <end position="318"/>
    </location>
</feature>
<dbReference type="EMBL" id="KQ976719">
    <property type="protein sequence ID" value="KYM76764.1"/>
    <property type="molecule type" value="Genomic_DNA"/>
</dbReference>
<accession>A0A151HYL2</accession>
<keyword evidence="3" id="KW-1185">Reference proteome</keyword>
<name>A0A151HYL2_9HYME</name>
<feature type="region of interest" description="Disordered" evidence="1">
    <location>
        <begin position="649"/>
        <end position="678"/>
    </location>
</feature>
<evidence type="ECO:0000256" key="1">
    <source>
        <dbReference type="SAM" id="MobiDB-lite"/>
    </source>
</evidence>
<feature type="region of interest" description="Disordered" evidence="1">
    <location>
        <begin position="376"/>
        <end position="436"/>
    </location>
</feature>
<dbReference type="OrthoDB" id="440385at2759"/>
<evidence type="ECO:0000313" key="2">
    <source>
        <dbReference type="EMBL" id="KYM76764.1"/>
    </source>
</evidence>
<dbReference type="Proteomes" id="UP000078540">
    <property type="component" value="Unassembled WGS sequence"/>
</dbReference>
<feature type="compositionally biased region" description="Polar residues" evidence="1">
    <location>
        <begin position="200"/>
        <end position="213"/>
    </location>
</feature>
<proteinExistence type="predicted"/>
<feature type="region of interest" description="Disordered" evidence="1">
    <location>
        <begin position="82"/>
        <end position="105"/>
    </location>
</feature>
<sequence length="762" mass="85732">MILPFFEEDAWCYWVVSVGALLSFLGLVATCICSCRRNENKNEFLDLAGTVTLNNSETDNFDRILTLDVCQVIEQDINDGKRTTSANRSLPDIPKDKSREHENMVDSEPQDIYDTTEIMGDHSELYATVQDAAQEQMFEREPQEVILQGCALPQDTSHQYTRFASPVSDNLEHPYAQLQNIQKTEASQINRNNVNQITNIEKPSTSMDQSNENPIAPPRTRRSSSHNSLLNSEIHYDIQAANAISGGVQANQDLPYMTPPLLMLLPQPLHPQHNNLQQHFSGDSQDSKGYTSISVREPLANIIAQSKTTYRQNQSTRPITDPHYATVSDDSDEMYAAIDEQDKIYTSGSETYAQIQPMTSEVQVQHEQIVFCQPPRTEETHSAPQPPSVDSLRHVAHAHSRQASSSSANSSIINLGSPKPEKRQANSPLPPPPEATAEAYASIDKKNKNDDKSKSSLSAGKSLEDMYAKVMKKKKEIEEQQNDAHPSFNVLHSETNACRKLSLIEISRASWCSHESVEIQKKESDFVHCSTNSSTTSNFYAENNKGTSLKMPKDDADVISLHLESDHEYEAVNSNSQRNSVARIVMNSFNSNYDILRQQSLQENENNSISMKNNTDIYSTPFKRRQVSNASSDDPGYEKVRLQQRDHEIDSEPNYESMPHDTNEPNYASVCRPGDSDTDPNYESVNHTDPNYESVKYMSVGQSEEPPYEQVNNLLLNANADGYEKVKNKKKMDSNYEKIILHNSLEKISNGGDTDDEQFVQV</sequence>
<reference evidence="2 3" key="1">
    <citation type="submission" date="2015-09" db="EMBL/GenBank/DDBJ databases">
        <title>Atta colombica WGS genome.</title>
        <authorList>
            <person name="Nygaard S."/>
            <person name="Hu H."/>
            <person name="Boomsma J."/>
            <person name="Zhang G."/>
        </authorList>
    </citation>
    <scope>NUCLEOTIDE SEQUENCE [LARGE SCALE GENOMIC DNA]</scope>
    <source>
        <strain evidence="2">Treedump-2</strain>
        <tissue evidence="2">Whole body</tissue>
    </source>
</reference>
<gene>
    <name evidence="2" type="ORF">ALC53_12860</name>
</gene>